<accession>A0A5N5N9V9</accession>
<name>A0A5N5N9V9_9ROSI</name>
<dbReference type="GO" id="GO:0000166">
    <property type="term" value="F:nucleotide binding"/>
    <property type="evidence" value="ECO:0007669"/>
    <property type="project" value="UniProtKB-KW"/>
</dbReference>
<dbReference type="Pfam" id="PF18052">
    <property type="entry name" value="Rx_N"/>
    <property type="match status" value="1"/>
</dbReference>
<reference evidence="7" key="1">
    <citation type="journal article" date="2019" name="Gigascience">
        <title>De novo genome assembly of the endangered Acer yangbiense, a plant species with extremely small populations endemic to Yunnan Province, China.</title>
        <authorList>
            <person name="Yang J."/>
            <person name="Wariss H.M."/>
            <person name="Tao L."/>
            <person name="Zhang R."/>
            <person name="Yun Q."/>
            <person name="Hollingsworth P."/>
            <person name="Dao Z."/>
            <person name="Luo G."/>
            <person name="Guo H."/>
            <person name="Ma Y."/>
            <person name="Sun W."/>
        </authorList>
    </citation>
    <scope>NUCLEOTIDE SEQUENCE [LARGE SCALE GENOMIC DNA]</scope>
    <source>
        <strain evidence="7">cv. br00</strain>
    </source>
</reference>
<dbReference type="PANTHER" id="PTHR19338:SF32">
    <property type="entry name" value="OS06G0287500 PROTEIN"/>
    <property type="match status" value="1"/>
</dbReference>
<dbReference type="CDD" id="cd14798">
    <property type="entry name" value="RX-CC_like"/>
    <property type="match status" value="1"/>
</dbReference>
<dbReference type="PANTHER" id="PTHR19338">
    <property type="entry name" value="TRANSLOCASE OF INNER MITOCHONDRIAL MEMBRANE 13 HOMOLOG"/>
    <property type="match status" value="1"/>
</dbReference>
<evidence type="ECO:0000256" key="3">
    <source>
        <dbReference type="ARBA" id="ARBA00022821"/>
    </source>
</evidence>
<keyword evidence="3" id="KW-0611">Plant defense</keyword>
<dbReference type="GO" id="GO:0006952">
    <property type="term" value="P:defense response"/>
    <property type="evidence" value="ECO:0007669"/>
    <property type="project" value="UniProtKB-KW"/>
</dbReference>
<keyword evidence="7" id="KW-1185">Reference proteome</keyword>
<keyword evidence="1" id="KW-0677">Repeat</keyword>
<proteinExistence type="predicted"/>
<feature type="region of interest" description="Disordered" evidence="4">
    <location>
        <begin position="148"/>
        <end position="179"/>
    </location>
</feature>
<comment type="caution">
    <text evidence="6">The sequence shown here is derived from an EMBL/GenBank/DDBJ whole genome shotgun (WGS) entry which is preliminary data.</text>
</comment>
<dbReference type="Gene3D" id="1.20.5.4130">
    <property type="match status" value="1"/>
</dbReference>
<organism evidence="6 7">
    <name type="scientific">Salix brachista</name>
    <dbReference type="NCBI Taxonomy" id="2182728"/>
    <lineage>
        <taxon>Eukaryota</taxon>
        <taxon>Viridiplantae</taxon>
        <taxon>Streptophyta</taxon>
        <taxon>Embryophyta</taxon>
        <taxon>Tracheophyta</taxon>
        <taxon>Spermatophyta</taxon>
        <taxon>Magnoliopsida</taxon>
        <taxon>eudicotyledons</taxon>
        <taxon>Gunneridae</taxon>
        <taxon>Pentapetalae</taxon>
        <taxon>rosids</taxon>
        <taxon>fabids</taxon>
        <taxon>Malpighiales</taxon>
        <taxon>Salicaceae</taxon>
        <taxon>Saliceae</taxon>
        <taxon>Salix</taxon>
    </lineage>
</organism>
<gene>
    <name evidence="6" type="ORF">DKX38_004328</name>
</gene>
<evidence type="ECO:0000256" key="1">
    <source>
        <dbReference type="ARBA" id="ARBA00022737"/>
    </source>
</evidence>
<keyword evidence="2" id="KW-0547">Nucleotide-binding</keyword>
<feature type="compositionally biased region" description="Basic and acidic residues" evidence="4">
    <location>
        <begin position="157"/>
        <end position="179"/>
    </location>
</feature>
<evidence type="ECO:0000256" key="2">
    <source>
        <dbReference type="ARBA" id="ARBA00022741"/>
    </source>
</evidence>
<evidence type="ECO:0000259" key="5">
    <source>
        <dbReference type="Pfam" id="PF18052"/>
    </source>
</evidence>
<protein>
    <recommendedName>
        <fullName evidence="5">Disease resistance N-terminal domain-containing protein</fullName>
    </recommendedName>
</protein>
<dbReference type="Proteomes" id="UP000326939">
    <property type="component" value="Chromosome 3"/>
</dbReference>
<evidence type="ECO:0000313" key="6">
    <source>
        <dbReference type="EMBL" id="KAB5564274.1"/>
    </source>
</evidence>
<evidence type="ECO:0000256" key="4">
    <source>
        <dbReference type="SAM" id="MobiDB-lite"/>
    </source>
</evidence>
<dbReference type="InterPro" id="IPR041118">
    <property type="entry name" value="Rx_N"/>
</dbReference>
<dbReference type="EMBL" id="VDCV01000003">
    <property type="protein sequence ID" value="KAB5564274.1"/>
    <property type="molecule type" value="Genomic_DNA"/>
</dbReference>
<dbReference type="InterPro" id="IPR038005">
    <property type="entry name" value="RX-like_CC"/>
</dbReference>
<evidence type="ECO:0000313" key="7">
    <source>
        <dbReference type="Proteomes" id="UP000326939"/>
    </source>
</evidence>
<dbReference type="AlphaFoldDB" id="A0A5N5N9V9"/>
<sequence>MSEGIVTFLITKLRDFLLERGKELETVKNEAEYVSDELAFMKAFLRLADAEENDSALRLLVKKVRDVAYDTEDTLDEFRLCLANDNGHGIFSCFRKICRSVKDARARRRIASKIQAIASKIQAIKSRVIRKILAVFVADGVFYTELNEDSSPNPSEHVNKPELRRFASESKASKDLFQY</sequence>
<feature type="domain" description="Disease resistance N-terminal" evidence="5">
    <location>
        <begin position="5"/>
        <end position="91"/>
    </location>
</feature>